<evidence type="ECO:0008006" key="3">
    <source>
        <dbReference type="Google" id="ProtNLM"/>
    </source>
</evidence>
<accession>A0A328BQL0</accession>
<sequence length="202" mass="21743">MAYVVAGLQQPALRTLPAPPRDLSFGLLLNADGSIRDVVLNSPVPEPQATTLKTLLRQGPAQPPYRYKGQPVPTVIPVALDWAKALTISAAAPEQVETVRLTSVVQLGSPAGGVFLQEAALKPLRRRLVKDLAGQALQLELGLNKRGQVELWQALNITDPALAAEVSRRLMAVVRSAGGSGIALQFGKVKYVSRQLYFWPLP</sequence>
<dbReference type="EMBL" id="QHKM01000001">
    <property type="protein sequence ID" value="RAK69542.1"/>
    <property type="molecule type" value="Genomic_DNA"/>
</dbReference>
<keyword evidence="2" id="KW-1185">Reference proteome</keyword>
<comment type="caution">
    <text evidence="1">The sequence shown here is derived from an EMBL/GenBank/DDBJ whole genome shotgun (WGS) entry which is preliminary data.</text>
</comment>
<reference evidence="2" key="1">
    <citation type="submission" date="2018-05" db="EMBL/GenBank/DDBJ databases">
        <authorList>
            <person name="Nie L."/>
        </authorList>
    </citation>
    <scope>NUCLEOTIDE SEQUENCE [LARGE SCALE GENOMIC DNA]</scope>
    <source>
        <strain evidence="2">NL</strain>
    </source>
</reference>
<name>A0A328BQL0_9BACT</name>
<protein>
    <recommendedName>
        <fullName evidence="3">TonB C-terminal domain-containing protein</fullName>
    </recommendedName>
</protein>
<proteinExistence type="predicted"/>
<dbReference type="AlphaFoldDB" id="A0A328BQL0"/>
<evidence type="ECO:0000313" key="1">
    <source>
        <dbReference type="EMBL" id="RAK69542.1"/>
    </source>
</evidence>
<evidence type="ECO:0000313" key="2">
    <source>
        <dbReference type="Proteomes" id="UP000248553"/>
    </source>
</evidence>
<gene>
    <name evidence="1" type="ORF">DLM85_01380</name>
</gene>
<organism evidence="1 2">
    <name type="scientific">Hymenobacter edaphi</name>
    <dbReference type="NCBI Taxonomy" id="2211146"/>
    <lineage>
        <taxon>Bacteria</taxon>
        <taxon>Pseudomonadati</taxon>
        <taxon>Bacteroidota</taxon>
        <taxon>Cytophagia</taxon>
        <taxon>Cytophagales</taxon>
        <taxon>Hymenobacteraceae</taxon>
        <taxon>Hymenobacter</taxon>
    </lineage>
</organism>
<dbReference type="Proteomes" id="UP000248553">
    <property type="component" value="Unassembled WGS sequence"/>
</dbReference>